<dbReference type="InterPro" id="IPR006439">
    <property type="entry name" value="HAD-SF_hydro_IA"/>
</dbReference>
<dbReference type="InterPro" id="IPR041492">
    <property type="entry name" value="HAD_2"/>
</dbReference>
<sequence>MFNSSTRRLAAAWSARCRMSTEAGGALLWDLDGTLIDSEDRWALVCRQVAEASGAGKWSPTPADISGLAIPMLAGLLRARGSTGSLTHLTEELTERMRRLNRQEGVHWRPGALDLLEAAHLTGVPQALVTMSLEINVIDILDQLPRAYFTAIVTADMVAQHKPAPEPYLLALDTLGLSAVGSVAIEDSPAGLRSACDAGLNVIAVPCSRSIEPSNGYRIWDSLATRDMSDFVAAGLVLA</sequence>
<dbReference type="Pfam" id="PF13419">
    <property type="entry name" value="HAD_2"/>
    <property type="match status" value="1"/>
</dbReference>
<dbReference type="InterPro" id="IPR023198">
    <property type="entry name" value="PGP-like_dom2"/>
</dbReference>
<keyword evidence="2" id="KW-1185">Reference proteome</keyword>
<dbReference type="SUPFAM" id="SSF56784">
    <property type="entry name" value="HAD-like"/>
    <property type="match status" value="1"/>
</dbReference>
<reference evidence="1 2" key="1">
    <citation type="submission" date="2018-09" db="EMBL/GenBank/DDBJ databases">
        <title>Novel species of Cryobacterium.</title>
        <authorList>
            <person name="Liu Q."/>
            <person name="Xin Y.-H."/>
        </authorList>
    </citation>
    <scope>NUCLEOTIDE SEQUENCE [LARGE SCALE GENOMIC DNA]</scope>
    <source>
        <strain evidence="1 2">Hh39</strain>
    </source>
</reference>
<dbReference type="Gene3D" id="3.40.50.1000">
    <property type="entry name" value="HAD superfamily/HAD-like"/>
    <property type="match status" value="1"/>
</dbReference>
<dbReference type="GO" id="GO:0050308">
    <property type="term" value="F:sugar-phosphatase activity"/>
    <property type="evidence" value="ECO:0007669"/>
    <property type="project" value="TreeGrafter"/>
</dbReference>
<dbReference type="NCBIfam" id="TIGR01509">
    <property type="entry name" value="HAD-SF-IA-v3"/>
    <property type="match status" value="1"/>
</dbReference>
<dbReference type="SFLD" id="SFLDS00003">
    <property type="entry name" value="Haloacid_Dehalogenase"/>
    <property type="match status" value="1"/>
</dbReference>
<dbReference type="InterPro" id="IPR036412">
    <property type="entry name" value="HAD-like_sf"/>
</dbReference>
<gene>
    <name evidence="1" type="ORF">D6T64_15950</name>
</gene>
<dbReference type="InterPro" id="IPR051806">
    <property type="entry name" value="HAD-like_SPP"/>
</dbReference>
<name>A0A3A5MJN4_9MICO</name>
<dbReference type="Proteomes" id="UP000272015">
    <property type="component" value="Unassembled WGS sequence"/>
</dbReference>
<protein>
    <submittedName>
        <fullName evidence="1">HAD family hydrolase</fullName>
    </submittedName>
</protein>
<evidence type="ECO:0000313" key="2">
    <source>
        <dbReference type="Proteomes" id="UP000272015"/>
    </source>
</evidence>
<dbReference type="Gene3D" id="1.10.150.240">
    <property type="entry name" value="Putative phosphatase, domain 2"/>
    <property type="match status" value="1"/>
</dbReference>
<dbReference type="CDD" id="cd07505">
    <property type="entry name" value="HAD_BPGM-like"/>
    <property type="match status" value="1"/>
</dbReference>
<organism evidence="1 2">
    <name type="scientific">Cryobacterium melibiosiphilum</name>
    <dbReference type="NCBI Taxonomy" id="995039"/>
    <lineage>
        <taxon>Bacteria</taxon>
        <taxon>Bacillati</taxon>
        <taxon>Actinomycetota</taxon>
        <taxon>Actinomycetes</taxon>
        <taxon>Micrococcales</taxon>
        <taxon>Microbacteriaceae</taxon>
        <taxon>Cryobacterium</taxon>
    </lineage>
</organism>
<evidence type="ECO:0000313" key="1">
    <source>
        <dbReference type="EMBL" id="RJT87238.1"/>
    </source>
</evidence>
<proteinExistence type="predicted"/>
<dbReference type="EMBL" id="QZVS01000091">
    <property type="protein sequence ID" value="RJT87238.1"/>
    <property type="molecule type" value="Genomic_DNA"/>
</dbReference>
<dbReference type="PANTHER" id="PTHR43481">
    <property type="entry name" value="FRUCTOSE-1-PHOSPHATE PHOSPHATASE"/>
    <property type="match status" value="1"/>
</dbReference>
<comment type="caution">
    <text evidence="1">The sequence shown here is derived from an EMBL/GenBank/DDBJ whole genome shotgun (WGS) entry which is preliminary data.</text>
</comment>
<dbReference type="AlphaFoldDB" id="A0A3A5MJN4"/>
<keyword evidence="1" id="KW-0378">Hydrolase</keyword>
<accession>A0A3A5MJN4</accession>
<dbReference type="PANTHER" id="PTHR43481:SF4">
    <property type="entry name" value="GLYCEROL-1-PHOSPHATE PHOSPHOHYDROLASE 1-RELATED"/>
    <property type="match status" value="1"/>
</dbReference>
<dbReference type="InterPro" id="IPR023214">
    <property type="entry name" value="HAD_sf"/>
</dbReference>
<dbReference type="SFLD" id="SFLDG01129">
    <property type="entry name" value="C1.5:_HAD__Beta-PGM__Phosphata"/>
    <property type="match status" value="1"/>
</dbReference>